<dbReference type="Gene3D" id="3.40.630.30">
    <property type="match status" value="1"/>
</dbReference>
<reference evidence="1 2" key="1">
    <citation type="submission" date="2017-12" db="EMBL/GenBank/DDBJ databases">
        <title>Hemimetabolous genomes reveal molecular basis of termite eusociality.</title>
        <authorList>
            <person name="Harrison M.C."/>
            <person name="Jongepier E."/>
            <person name="Robertson H.M."/>
            <person name="Arning N."/>
            <person name="Bitard-Feildel T."/>
            <person name="Chao H."/>
            <person name="Childers C.P."/>
            <person name="Dinh H."/>
            <person name="Doddapaneni H."/>
            <person name="Dugan S."/>
            <person name="Gowin J."/>
            <person name="Greiner C."/>
            <person name="Han Y."/>
            <person name="Hu H."/>
            <person name="Hughes D.S.T."/>
            <person name="Huylmans A.-K."/>
            <person name="Kemena C."/>
            <person name="Kremer L.P.M."/>
            <person name="Lee S.L."/>
            <person name="Lopez-Ezquerra A."/>
            <person name="Mallet L."/>
            <person name="Monroy-Kuhn J.M."/>
            <person name="Moser A."/>
            <person name="Murali S.C."/>
            <person name="Muzny D.M."/>
            <person name="Otani S."/>
            <person name="Piulachs M.-D."/>
            <person name="Poelchau M."/>
            <person name="Qu J."/>
            <person name="Schaub F."/>
            <person name="Wada-Katsumata A."/>
            <person name="Worley K.C."/>
            <person name="Xie Q."/>
            <person name="Ylla G."/>
            <person name="Poulsen M."/>
            <person name="Gibbs R.A."/>
            <person name="Schal C."/>
            <person name="Richards S."/>
            <person name="Belles X."/>
            <person name="Korb J."/>
            <person name="Bornberg-Bauer E."/>
        </authorList>
    </citation>
    <scope>NUCLEOTIDE SEQUENCE [LARGE SCALE GENOMIC DNA]</scope>
    <source>
        <tissue evidence="1">Whole body</tissue>
    </source>
</reference>
<comment type="caution">
    <text evidence="1">The sequence shown here is derived from an EMBL/GenBank/DDBJ whole genome shotgun (WGS) entry which is preliminary data.</text>
</comment>
<accession>A0A2J7RQI5</accession>
<sequence>MAVRIWQQSPDKRFRWETLSAKYLPGALSVLRTSFNVNETVCRVIGITQTDKGSRQFEDLVKIVMQNGVSVIAVEVESDEVVGIAVNRIQVKGDSEFANYLEKEMKSTDSDPAYQEIIRFVSQMEEKVDIFEHYGVTTILDHMFLATHVNYYQKGIGRGLVAATVDLARALNRGEDVGVPISDDKYPWKNKKLPQVEAVIALFTSQKSQKIGKNLGWDEIFVARYDQLFYNGESYSSRLEKDNQTTVYMSIRVDK</sequence>
<dbReference type="PANTHER" id="PTHR20905">
    <property type="entry name" value="N-ACETYLTRANSFERASE-RELATED"/>
    <property type="match status" value="1"/>
</dbReference>
<gene>
    <name evidence="1" type="ORF">B7P43_G02299</name>
</gene>
<evidence type="ECO:0008006" key="3">
    <source>
        <dbReference type="Google" id="ProtNLM"/>
    </source>
</evidence>
<evidence type="ECO:0000313" key="2">
    <source>
        <dbReference type="Proteomes" id="UP000235965"/>
    </source>
</evidence>
<keyword evidence="2" id="KW-1185">Reference proteome</keyword>
<protein>
    <recommendedName>
        <fullName evidence="3">N-acetyltransferase domain-containing protein</fullName>
    </recommendedName>
</protein>
<dbReference type="PANTHER" id="PTHR20905:SF28">
    <property type="entry name" value="GH28833P-RELATED"/>
    <property type="match status" value="1"/>
</dbReference>
<organism evidence="1 2">
    <name type="scientific">Cryptotermes secundus</name>
    <dbReference type="NCBI Taxonomy" id="105785"/>
    <lineage>
        <taxon>Eukaryota</taxon>
        <taxon>Metazoa</taxon>
        <taxon>Ecdysozoa</taxon>
        <taxon>Arthropoda</taxon>
        <taxon>Hexapoda</taxon>
        <taxon>Insecta</taxon>
        <taxon>Pterygota</taxon>
        <taxon>Neoptera</taxon>
        <taxon>Polyneoptera</taxon>
        <taxon>Dictyoptera</taxon>
        <taxon>Blattodea</taxon>
        <taxon>Blattoidea</taxon>
        <taxon>Termitoidae</taxon>
        <taxon>Kalotermitidae</taxon>
        <taxon>Cryptotermitinae</taxon>
        <taxon>Cryptotermes</taxon>
    </lineage>
</organism>
<name>A0A2J7RQI5_9NEOP</name>
<dbReference type="InParanoid" id="A0A2J7RQI5"/>
<dbReference type="AlphaFoldDB" id="A0A2J7RQI5"/>
<dbReference type="STRING" id="105785.A0A2J7RQI5"/>
<proteinExistence type="predicted"/>
<dbReference type="GO" id="GO:0008080">
    <property type="term" value="F:N-acetyltransferase activity"/>
    <property type="evidence" value="ECO:0007669"/>
    <property type="project" value="TreeGrafter"/>
</dbReference>
<evidence type="ECO:0000313" key="1">
    <source>
        <dbReference type="EMBL" id="PNF43099.1"/>
    </source>
</evidence>
<dbReference type="EMBL" id="NEVH01001336">
    <property type="protein sequence ID" value="PNF43100.1"/>
    <property type="molecule type" value="Genomic_DNA"/>
</dbReference>
<dbReference type="OrthoDB" id="8191594at2759"/>
<dbReference type="Proteomes" id="UP000235965">
    <property type="component" value="Unassembled WGS sequence"/>
</dbReference>
<dbReference type="EMBL" id="NEVH01001336">
    <property type="protein sequence ID" value="PNF43099.1"/>
    <property type="molecule type" value="Genomic_DNA"/>
</dbReference>